<keyword evidence="2" id="KW-0732">Signal</keyword>
<feature type="signal peptide" evidence="2">
    <location>
        <begin position="1"/>
        <end position="22"/>
    </location>
</feature>
<dbReference type="AlphaFoldDB" id="A0A6N2LRB8"/>
<accession>A0A6N2LRB8</accession>
<feature type="chain" id="PRO_5026964351" description="Peptide N-acetyl-beta-D-glucosaminyl asparaginase amidase A N-terminal domain-containing protein" evidence="2">
    <location>
        <begin position="23"/>
        <end position="598"/>
    </location>
</feature>
<protein>
    <recommendedName>
        <fullName evidence="3">Peptide N-acetyl-beta-D-glucosaminyl asparaginase amidase A N-terminal domain-containing protein</fullName>
    </recommendedName>
</protein>
<organism evidence="4">
    <name type="scientific">Salix viminalis</name>
    <name type="common">Common osier</name>
    <name type="synonym">Basket willow</name>
    <dbReference type="NCBI Taxonomy" id="40686"/>
    <lineage>
        <taxon>Eukaryota</taxon>
        <taxon>Viridiplantae</taxon>
        <taxon>Streptophyta</taxon>
        <taxon>Embryophyta</taxon>
        <taxon>Tracheophyta</taxon>
        <taxon>Spermatophyta</taxon>
        <taxon>Magnoliopsida</taxon>
        <taxon>eudicotyledons</taxon>
        <taxon>Gunneridae</taxon>
        <taxon>Pentapetalae</taxon>
        <taxon>rosids</taxon>
        <taxon>fabids</taxon>
        <taxon>Malpighiales</taxon>
        <taxon>Salicaceae</taxon>
        <taxon>Saliceae</taxon>
        <taxon>Salix</taxon>
    </lineage>
</organism>
<proteinExistence type="predicted"/>
<dbReference type="Pfam" id="PF12222">
    <property type="entry name" value="PNGaseA"/>
    <property type="match status" value="1"/>
</dbReference>
<feature type="region of interest" description="Disordered" evidence="1">
    <location>
        <begin position="23"/>
        <end position="53"/>
    </location>
</feature>
<evidence type="ECO:0000256" key="2">
    <source>
        <dbReference type="SAM" id="SignalP"/>
    </source>
</evidence>
<reference evidence="4" key="1">
    <citation type="submission" date="2019-03" db="EMBL/GenBank/DDBJ databases">
        <authorList>
            <person name="Mank J."/>
            <person name="Almeida P."/>
        </authorList>
    </citation>
    <scope>NUCLEOTIDE SEQUENCE</scope>
    <source>
        <strain evidence="4">78183</strain>
    </source>
</reference>
<evidence type="ECO:0000313" key="4">
    <source>
        <dbReference type="EMBL" id="VFU43677.1"/>
    </source>
</evidence>
<evidence type="ECO:0000259" key="3">
    <source>
        <dbReference type="Pfam" id="PF12222"/>
    </source>
</evidence>
<feature type="domain" description="Peptide N-acetyl-beta-D-glucosaminyl asparaginase amidase A N-terminal" evidence="3">
    <location>
        <begin position="65"/>
        <end position="398"/>
    </location>
</feature>
<gene>
    <name evidence="4" type="ORF">SVIM_LOCUS266482</name>
</gene>
<evidence type="ECO:0000256" key="1">
    <source>
        <dbReference type="SAM" id="MobiDB-lite"/>
    </source>
</evidence>
<dbReference type="InterPro" id="IPR021102">
    <property type="entry name" value="PNGase_A"/>
</dbReference>
<dbReference type="PANTHER" id="PTHR31104">
    <property type="entry name" value="PEPTIDE-N4-(N-ACETYL-BETA-GLUCOSAMINYL)ASPARAGINE AMIDASE A PROTEIN"/>
    <property type="match status" value="1"/>
</dbReference>
<name>A0A6N2LRB8_SALVM</name>
<sequence length="598" mass="67459">MHPFPALFLLLFLTTCPPLTRSTSPDHFSKPSSPPLSSSHKPKPKPKPKSKEYFELTHPLPSDRLTPSCKLHIIQHSFADTVNQPPYSTTYFPPFHCPPPWPHVTLEFHVKSKGYQHERISALWLGGSELLRTSTAEPGQRGIFWKVRKDITRYSSLLQQNNLNFTVMLENNVNDIYTGVYHADVTLYFYADNAINVPFTGKNQNLIAPALQLPFFGDKSMYDPPADLIIPISASDSTKGYWFIVEGDLDVKFEKVRFPLNTRKVVLELYVSFHGTDEFWYTNPSNSYIRMNNSSNPRGNGAFREVYVSIDGKLVGSEMPFPVIFTGGINPFLWKPVVAIGAFNLPSYDFDLTPFLGMVLDDKDHVFSIGVTDGIKYWLVDANLHMWLDSSSTIVEAKNVVNIYPESEISRSEEFQSLDGSFQIKAEKFTRLEGWVKSSSGNLTTSILQEVKFTSAIKFKRKGTYKTFKQNIEVRREAKVLNDVGGLVSRVIVKRKYPLKVITVTLPGSKNDTCVLVTNVTHAVNERIKNGKLSSHVINKQVSNGWMEVRDHSVLSGEAMTNQTYVCRDELGCYVRTVATLNGRLVKDNTAYACPSLV</sequence>
<dbReference type="EMBL" id="CAADRP010001596">
    <property type="protein sequence ID" value="VFU43677.1"/>
    <property type="molecule type" value="Genomic_DNA"/>
</dbReference>
<dbReference type="InterPro" id="IPR056948">
    <property type="entry name" value="PNGaseA_N"/>
</dbReference>